<evidence type="ECO:0000256" key="1">
    <source>
        <dbReference type="ARBA" id="ARBA00005032"/>
    </source>
</evidence>
<comment type="similarity">
    <text evidence="2">Belongs to the ubiquitin-activating E1 family. ULA1 subfamily.</text>
</comment>
<organism evidence="5">
    <name type="scientific">Brassica cretica</name>
    <name type="common">Mustard</name>
    <dbReference type="NCBI Taxonomy" id="69181"/>
    <lineage>
        <taxon>Eukaryota</taxon>
        <taxon>Viridiplantae</taxon>
        <taxon>Streptophyta</taxon>
        <taxon>Embryophyta</taxon>
        <taxon>Tracheophyta</taxon>
        <taxon>Spermatophyta</taxon>
        <taxon>Magnoliopsida</taxon>
        <taxon>eudicotyledons</taxon>
        <taxon>Gunneridae</taxon>
        <taxon>Pentapetalae</taxon>
        <taxon>rosids</taxon>
        <taxon>malvids</taxon>
        <taxon>Brassicales</taxon>
        <taxon>Brassicaceae</taxon>
        <taxon>Brassiceae</taxon>
        <taxon>Brassica</taxon>
    </lineage>
</organism>
<evidence type="ECO:0000256" key="2">
    <source>
        <dbReference type="ARBA" id="ARBA00006868"/>
    </source>
</evidence>
<evidence type="ECO:0008006" key="6">
    <source>
        <dbReference type="Google" id="ProtNLM"/>
    </source>
</evidence>
<dbReference type="AlphaFoldDB" id="A0A8S9K925"/>
<evidence type="ECO:0000256" key="3">
    <source>
        <dbReference type="ARBA" id="ARBA00022786"/>
    </source>
</evidence>
<comment type="caution">
    <text evidence="5">The sequence shown here is derived from an EMBL/GenBank/DDBJ whole genome shotgun (WGS) entry which is preliminary data.</text>
</comment>
<feature type="region of interest" description="Disordered" evidence="4">
    <location>
        <begin position="14"/>
        <end position="44"/>
    </location>
</feature>
<accession>A0A8S9K925</accession>
<dbReference type="GO" id="GO:0008641">
    <property type="term" value="F:ubiquitin-like modifier activating enzyme activity"/>
    <property type="evidence" value="ECO:0007669"/>
    <property type="project" value="InterPro"/>
</dbReference>
<comment type="pathway">
    <text evidence="1">Protein modification; protein neddylation.</text>
</comment>
<reference evidence="5" key="1">
    <citation type="submission" date="2019-12" db="EMBL/GenBank/DDBJ databases">
        <title>Genome sequencing and annotation of Brassica cretica.</title>
        <authorList>
            <person name="Studholme D.J."/>
            <person name="Sarris P.F."/>
        </authorList>
    </citation>
    <scope>NUCLEOTIDE SEQUENCE</scope>
    <source>
        <strain evidence="5">PFS-102/07</strain>
        <tissue evidence="5">Leaf</tissue>
    </source>
</reference>
<dbReference type="FunFam" id="3.40.50.720:FF:000263">
    <property type="entry name" value="NEDD8-activating enzyme E1 regulatory subunit"/>
    <property type="match status" value="1"/>
</dbReference>
<evidence type="ECO:0000313" key="5">
    <source>
        <dbReference type="EMBL" id="KAF2589886.1"/>
    </source>
</evidence>
<keyword evidence="3" id="KW-0833">Ubl conjugation pathway</keyword>
<name>A0A8S9K925_BRACR</name>
<evidence type="ECO:0000256" key="4">
    <source>
        <dbReference type="SAM" id="MobiDB-lite"/>
    </source>
</evidence>
<gene>
    <name evidence="5" type="ORF">F2Q70_00042100</name>
</gene>
<sequence length="365" mass="40604">MAYKPLRINRLGFQLTGGKQTPPLRSCEANHHASDEEATMSEPKTKYDRQLSFVETIDLNVSDPVAHKHIPYVVILVKVADEWTRSHSGNLPSSREEKKQFKDNYKEAIEAAFKVFAPRGISSEIQQICNDTSCAEPNSNSSDFWVMVAALKAPLEGSIPDMTSSTELSATASKIYQSKAEADFLVMEKRVKNILKKIGRDLSSISKPTIKSFCKNARKLKVCRYRMVEDEFSNPCVTEIQKCLADEDYSGAMGFYVLLRAVDRFTANYNKFPGQFDGGMDEDISRLKTTALSLLADLGCNGSVLPDDLINEMCRFGASELHVVAAFIGGIASQEVIKLVTKQFVPMLGTYIFNGIDHKSQLLTL</sequence>
<dbReference type="InterPro" id="IPR035985">
    <property type="entry name" value="Ubiquitin-activating_enz"/>
</dbReference>
<dbReference type="EMBL" id="QGKY02000190">
    <property type="protein sequence ID" value="KAF2589886.1"/>
    <property type="molecule type" value="Genomic_DNA"/>
</dbReference>
<proteinExistence type="inferred from homology"/>
<protein>
    <recommendedName>
        <fullName evidence="6">NEDD8-activating enzyme E1 regulatory subunit</fullName>
    </recommendedName>
</protein>
<dbReference type="Gene3D" id="3.40.50.720">
    <property type="entry name" value="NAD(P)-binding Rossmann-like Domain"/>
    <property type="match status" value="1"/>
</dbReference>
<dbReference type="SUPFAM" id="SSF69572">
    <property type="entry name" value="Activating enzymes of the ubiquitin-like proteins"/>
    <property type="match status" value="1"/>
</dbReference>